<keyword evidence="1" id="KW-0732">Signal</keyword>
<comment type="caution">
    <text evidence="2">The sequence shown here is derived from an EMBL/GenBank/DDBJ whole genome shotgun (WGS) entry which is preliminary data.</text>
</comment>
<proteinExistence type="predicted"/>
<dbReference type="Proteomes" id="UP000679126">
    <property type="component" value="Unassembled WGS sequence"/>
</dbReference>
<feature type="signal peptide" evidence="1">
    <location>
        <begin position="1"/>
        <end position="16"/>
    </location>
</feature>
<organism evidence="2 3">
    <name type="scientific">Chitinophaga chungangae</name>
    <dbReference type="NCBI Taxonomy" id="2821488"/>
    <lineage>
        <taxon>Bacteria</taxon>
        <taxon>Pseudomonadati</taxon>
        <taxon>Bacteroidota</taxon>
        <taxon>Chitinophagia</taxon>
        <taxon>Chitinophagales</taxon>
        <taxon>Chitinophagaceae</taxon>
        <taxon>Chitinophaga</taxon>
    </lineage>
</organism>
<sequence>MRNTYRLMLFACMTLAACSTTTRVTDFYRNPDAPKKSYQSIFIAALVHNVNAKNAIETNLANAAQARGYKAIKSADIFPPNFTRDKIPNKETILDKVRELGCDAIFTVALVDKTSETRYVPGSGPYRPYPAYGWYGSFWGYYSYWGPMMYDPGYYTTDKTYFMEGNMYDAQTETLLFSMQSSTMNPNSVDDFSKSYTAALVGQLEREGLLKK</sequence>
<dbReference type="EMBL" id="JAGHKP010000001">
    <property type="protein sequence ID" value="MBO9151220.1"/>
    <property type="molecule type" value="Genomic_DNA"/>
</dbReference>
<accession>A0ABS3Y975</accession>
<feature type="chain" id="PRO_5046662331" description="DUF4136 domain-containing protein" evidence="1">
    <location>
        <begin position="17"/>
        <end position="212"/>
    </location>
</feature>
<dbReference type="RefSeq" id="WP_209143198.1">
    <property type="nucleotide sequence ID" value="NZ_JAGHKP010000001.1"/>
</dbReference>
<name>A0ABS3Y975_9BACT</name>
<protein>
    <recommendedName>
        <fullName evidence="4">DUF4136 domain-containing protein</fullName>
    </recommendedName>
</protein>
<gene>
    <name evidence="2" type="ORF">J7I43_03315</name>
</gene>
<evidence type="ECO:0000256" key="1">
    <source>
        <dbReference type="SAM" id="SignalP"/>
    </source>
</evidence>
<dbReference type="PROSITE" id="PS51257">
    <property type="entry name" value="PROKAR_LIPOPROTEIN"/>
    <property type="match status" value="1"/>
</dbReference>
<keyword evidence="3" id="KW-1185">Reference proteome</keyword>
<evidence type="ECO:0008006" key="4">
    <source>
        <dbReference type="Google" id="ProtNLM"/>
    </source>
</evidence>
<evidence type="ECO:0000313" key="3">
    <source>
        <dbReference type="Proteomes" id="UP000679126"/>
    </source>
</evidence>
<reference evidence="3" key="1">
    <citation type="submission" date="2021-03" db="EMBL/GenBank/DDBJ databases">
        <title>Assistant Professor.</title>
        <authorList>
            <person name="Huq M.A."/>
        </authorList>
    </citation>
    <scope>NUCLEOTIDE SEQUENCE [LARGE SCALE GENOMIC DNA]</scope>
    <source>
        <strain evidence="3">MAH-28</strain>
    </source>
</reference>
<evidence type="ECO:0000313" key="2">
    <source>
        <dbReference type="EMBL" id="MBO9151220.1"/>
    </source>
</evidence>